<reference evidence="3" key="1">
    <citation type="submission" date="2017-09" db="EMBL/GenBank/DDBJ databases">
        <title>Depth-based differentiation of microbial function through sediment-hosted aquifers and enrichment of novel symbionts in the deep terrestrial subsurface.</title>
        <authorList>
            <person name="Probst A.J."/>
            <person name="Ladd B."/>
            <person name="Jarett J.K."/>
            <person name="Geller-Mcgrath D.E."/>
            <person name="Sieber C.M.K."/>
            <person name="Emerson J.B."/>
            <person name="Anantharaman K."/>
            <person name="Thomas B.C."/>
            <person name="Malmstrom R."/>
            <person name="Stieglmeier M."/>
            <person name="Klingl A."/>
            <person name="Woyke T."/>
            <person name="Ryan C.M."/>
            <person name="Banfield J.F."/>
        </authorList>
    </citation>
    <scope>NUCLEOTIDE SEQUENCE [LARGE SCALE GENOMIC DNA]</scope>
</reference>
<evidence type="ECO:0000313" key="3">
    <source>
        <dbReference type="Proteomes" id="UP000230518"/>
    </source>
</evidence>
<name>A0A2M7XNI7_9BACT</name>
<feature type="transmembrane region" description="Helical" evidence="1">
    <location>
        <begin position="45"/>
        <end position="70"/>
    </location>
</feature>
<gene>
    <name evidence="2" type="ORF">CO168_01400</name>
</gene>
<evidence type="ECO:0000256" key="1">
    <source>
        <dbReference type="SAM" id="Phobius"/>
    </source>
</evidence>
<accession>A0A2M7XNI7</accession>
<dbReference type="AlphaFoldDB" id="A0A2M7XNI7"/>
<dbReference type="EMBL" id="PFWO01000025">
    <property type="protein sequence ID" value="PJA51146.1"/>
    <property type="molecule type" value="Genomic_DNA"/>
</dbReference>
<keyword evidence="1" id="KW-0812">Transmembrane</keyword>
<keyword evidence="1" id="KW-1133">Transmembrane helix</keyword>
<dbReference type="Proteomes" id="UP000230518">
    <property type="component" value="Unassembled WGS sequence"/>
</dbReference>
<evidence type="ECO:0000313" key="2">
    <source>
        <dbReference type="EMBL" id="PJA51146.1"/>
    </source>
</evidence>
<keyword evidence="1" id="KW-0472">Membrane</keyword>
<organism evidence="2 3">
    <name type="scientific">Candidatus Shapirobacteria bacterium CG_4_9_14_3_um_filter_36_12</name>
    <dbReference type="NCBI Taxonomy" id="1974877"/>
    <lineage>
        <taxon>Bacteria</taxon>
        <taxon>Candidatus Shapironibacteriota</taxon>
    </lineage>
</organism>
<comment type="caution">
    <text evidence="2">The sequence shown here is derived from an EMBL/GenBank/DDBJ whole genome shotgun (WGS) entry which is preliminary data.</text>
</comment>
<sequence>MDIFEKYCILTFVSCLLIYEIYKYHKGYGIGKRVFIFVKPKNTNIINRTSLFLLIVGLTIIEFLLILFIIKTT</sequence>
<protein>
    <submittedName>
        <fullName evidence="2">Uncharacterized protein</fullName>
    </submittedName>
</protein>
<proteinExistence type="predicted"/>